<sequence>MTSFYKTTDAKVLAAHAAFEAAKSALIEKANILGKEFDGKPKFSSDVHQFKCDLGVVTIEPKQQPLQS</sequence>
<protein>
    <submittedName>
        <fullName evidence="1">Uncharacterized protein</fullName>
    </submittedName>
</protein>
<dbReference type="RefSeq" id="WP_182939501.1">
    <property type="nucleotide sequence ID" value="NZ_AP022038.1"/>
</dbReference>
<accession>A0A6S5BUZ1</accession>
<reference evidence="1 2" key="1">
    <citation type="submission" date="2019-12" db="EMBL/GenBank/DDBJ databases">
        <title>complete genome sequences of Aeromonas veronii str. WP3-W19-ESBL-03 isolated from wastewater treatment plant effluent.</title>
        <authorList>
            <person name="Sekizuka T."/>
            <person name="Itokawa K."/>
            <person name="Yatsu K."/>
            <person name="Inamine Y."/>
            <person name="Kuroda M."/>
        </authorList>
    </citation>
    <scope>NUCLEOTIDE SEQUENCE [LARGE SCALE GENOMIC DNA]</scope>
    <source>
        <strain evidence="1 2">WP3-W19-ESBL-03</strain>
    </source>
</reference>
<dbReference type="Proteomes" id="UP000515442">
    <property type="component" value="Chromosome"/>
</dbReference>
<evidence type="ECO:0000313" key="1">
    <source>
        <dbReference type="EMBL" id="BBR39340.1"/>
    </source>
</evidence>
<name>A0A6S5BUZ1_AERVE</name>
<dbReference type="AlphaFoldDB" id="A0A6S5BUZ1"/>
<organism evidence="1 2">
    <name type="scientific">Aeromonas veronii</name>
    <dbReference type="NCBI Taxonomy" id="654"/>
    <lineage>
        <taxon>Bacteria</taxon>
        <taxon>Pseudomonadati</taxon>
        <taxon>Pseudomonadota</taxon>
        <taxon>Gammaproteobacteria</taxon>
        <taxon>Aeromonadales</taxon>
        <taxon>Aeromonadaceae</taxon>
        <taxon>Aeromonas</taxon>
    </lineage>
</organism>
<evidence type="ECO:0000313" key="2">
    <source>
        <dbReference type="Proteomes" id="UP000515442"/>
    </source>
</evidence>
<proteinExistence type="predicted"/>
<gene>
    <name evidence="1" type="ORF">WP3W19E03_18650</name>
</gene>
<dbReference type="EMBL" id="AP022038">
    <property type="protein sequence ID" value="BBR39340.1"/>
    <property type="molecule type" value="Genomic_DNA"/>
</dbReference>